<dbReference type="SUPFAM" id="SSF54427">
    <property type="entry name" value="NTF2-like"/>
    <property type="match status" value="1"/>
</dbReference>
<gene>
    <name evidence="3" type="ORF">NCTC13184_07038</name>
</gene>
<sequence>MTAPTLSAQPNGPGGPNQPGGPRPVAQPQRVPAAEPDGAPGQPARSKRWLLLAGGAVVVVIVAIVAVVALATGSSDNSPEAKVKGAVNTYTNALASGNLSQLQSATCGKLHDFYQNIAPDQYAGVHKLAVDQKKIPKVAGVDGVQITGDKAVAQVDIYTDADPSRSTSRTFDLQQTDGGWKVCDPAGAAQ</sequence>
<dbReference type="RefSeq" id="WP_128145613.1">
    <property type="nucleotide sequence ID" value="NZ_UGRU01000001.1"/>
</dbReference>
<reference evidence="3 4" key="1">
    <citation type="submission" date="2018-06" db="EMBL/GenBank/DDBJ databases">
        <authorList>
            <consortium name="Pathogen Informatics"/>
            <person name="Doyle S."/>
        </authorList>
    </citation>
    <scope>NUCLEOTIDE SEQUENCE [LARGE SCALE GENOMIC DNA]</scope>
    <source>
        <strain evidence="3 4">NCTC13184</strain>
    </source>
</reference>
<dbReference type="EMBL" id="UGRU01000001">
    <property type="protein sequence ID" value="SUA48484.1"/>
    <property type="molecule type" value="Genomic_DNA"/>
</dbReference>
<name>A0A378X6X4_9NOCA</name>
<proteinExistence type="predicted"/>
<dbReference type="Proteomes" id="UP000255082">
    <property type="component" value="Unassembled WGS sequence"/>
</dbReference>
<evidence type="ECO:0000256" key="2">
    <source>
        <dbReference type="SAM" id="Phobius"/>
    </source>
</evidence>
<evidence type="ECO:0000313" key="3">
    <source>
        <dbReference type="EMBL" id="SUA48484.1"/>
    </source>
</evidence>
<evidence type="ECO:0000313" key="4">
    <source>
        <dbReference type="Proteomes" id="UP000255082"/>
    </source>
</evidence>
<dbReference type="OrthoDB" id="4485830at2"/>
<dbReference type="AlphaFoldDB" id="A0A378X6X4"/>
<keyword evidence="2" id="KW-1133">Transmembrane helix</keyword>
<feature type="region of interest" description="Disordered" evidence="1">
    <location>
        <begin position="1"/>
        <end position="44"/>
    </location>
</feature>
<dbReference type="InterPro" id="IPR032710">
    <property type="entry name" value="NTF2-like_dom_sf"/>
</dbReference>
<keyword evidence="2" id="KW-0472">Membrane</keyword>
<evidence type="ECO:0008006" key="5">
    <source>
        <dbReference type="Google" id="ProtNLM"/>
    </source>
</evidence>
<evidence type="ECO:0000256" key="1">
    <source>
        <dbReference type="SAM" id="MobiDB-lite"/>
    </source>
</evidence>
<keyword evidence="2" id="KW-0812">Transmembrane</keyword>
<feature type="transmembrane region" description="Helical" evidence="2">
    <location>
        <begin position="49"/>
        <end position="71"/>
    </location>
</feature>
<accession>A0A378X6X4</accession>
<protein>
    <recommendedName>
        <fullName evidence="5">Lumazine-binding domain</fullName>
    </recommendedName>
</protein>
<organism evidence="3 4">
    <name type="scientific">Nocardia africana</name>
    <dbReference type="NCBI Taxonomy" id="134964"/>
    <lineage>
        <taxon>Bacteria</taxon>
        <taxon>Bacillati</taxon>
        <taxon>Actinomycetota</taxon>
        <taxon>Actinomycetes</taxon>
        <taxon>Mycobacteriales</taxon>
        <taxon>Nocardiaceae</taxon>
        <taxon>Nocardia</taxon>
    </lineage>
</organism>